<accession>A0A0C3S0Z9</accession>
<dbReference type="Proteomes" id="UP000053257">
    <property type="component" value="Unassembled WGS sequence"/>
</dbReference>
<keyword evidence="2" id="KW-1185">Reference proteome</keyword>
<dbReference type="OrthoDB" id="2804335at2759"/>
<dbReference type="EMBL" id="KN840476">
    <property type="protein sequence ID" value="KIP08696.1"/>
    <property type="molecule type" value="Genomic_DNA"/>
</dbReference>
<dbReference type="HOGENOM" id="CLU_1402910_0_0_1"/>
<sequence>MTDPRSNSTPHTPLFCAVRCPLKLSKAVDIPDELIANIVECTVYFQADASEADIIRLRQRALGTLSLVCRQWMRRLRRRIFNVLTIRSKDDLKQLLHFLDHPGTIQPTLAECLHPIRVSHTGSWGLPWLHLTRTGLVARHAKPRILIVTLGDTTVPYIETDGVSLYAPSIIAGFCILLSNAQPEGSTSTIPPGS</sequence>
<reference evidence="1 2" key="1">
    <citation type="journal article" date="2014" name="PLoS Genet.">
        <title>Analysis of the Phlebiopsis gigantea genome, transcriptome and secretome provides insight into its pioneer colonization strategies of wood.</title>
        <authorList>
            <person name="Hori C."/>
            <person name="Ishida T."/>
            <person name="Igarashi K."/>
            <person name="Samejima M."/>
            <person name="Suzuki H."/>
            <person name="Master E."/>
            <person name="Ferreira P."/>
            <person name="Ruiz-Duenas F.J."/>
            <person name="Held B."/>
            <person name="Canessa P."/>
            <person name="Larrondo L.F."/>
            <person name="Schmoll M."/>
            <person name="Druzhinina I.S."/>
            <person name="Kubicek C.P."/>
            <person name="Gaskell J.A."/>
            <person name="Kersten P."/>
            <person name="St John F."/>
            <person name="Glasner J."/>
            <person name="Sabat G."/>
            <person name="Splinter BonDurant S."/>
            <person name="Syed K."/>
            <person name="Yadav J."/>
            <person name="Mgbeahuruike A.C."/>
            <person name="Kovalchuk A."/>
            <person name="Asiegbu F.O."/>
            <person name="Lackner G."/>
            <person name="Hoffmeister D."/>
            <person name="Rencoret J."/>
            <person name="Gutierrez A."/>
            <person name="Sun H."/>
            <person name="Lindquist E."/>
            <person name="Barry K."/>
            <person name="Riley R."/>
            <person name="Grigoriev I.V."/>
            <person name="Henrissat B."/>
            <person name="Kues U."/>
            <person name="Berka R.M."/>
            <person name="Martinez A.T."/>
            <person name="Covert S.F."/>
            <person name="Blanchette R.A."/>
            <person name="Cullen D."/>
        </authorList>
    </citation>
    <scope>NUCLEOTIDE SEQUENCE [LARGE SCALE GENOMIC DNA]</scope>
    <source>
        <strain evidence="1 2">11061_1 CR5-6</strain>
    </source>
</reference>
<name>A0A0C3S0Z9_PHLG1</name>
<gene>
    <name evidence="1" type="ORF">PHLGIDRAFT_366494</name>
</gene>
<organism evidence="1 2">
    <name type="scientific">Phlebiopsis gigantea (strain 11061_1 CR5-6)</name>
    <name type="common">White-rot fungus</name>
    <name type="synonym">Peniophora gigantea</name>
    <dbReference type="NCBI Taxonomy" id="745531"/>
    <lineage>
        <taxon>Eukaryota</taxon>
        <taxon>Fungi</taxon>
        <taxon>Dikarya</taxon>
        <taxon>Basidiomycota</taxon>
        <taxon>Agaricomycotina</taxon>
        <taxon>Agaricomycetes</taxon>
        <taxon>Polyporales</taxon>
        <taxon>Phanerochaetaceae</taxon>
        <taxon>Phlebiopsis</taxon>
    </lineage>
</organism>
<proteinExistence type="predicted"/>
<protein>
    <submittedName>
        <fullName evidence="1">Uncharacterized protein</fullName>
    </submittedName>
</protein>
<evidence type="ECO:0000313" key="2">
    <source>
        <dbReference type="Proteomes" id="UP000053257"/>
    </source>
</evidence>
<evidence type="ECO:0000313" key="1">
    <source>
        <dbReference type="EMBL" id="KIP08696.1"/>
    </source>
</evidence>
<dbReference type="AlphaFoldDB" id="A0A0C3S0Z9"/>